<dbReference type="AlphaFoldDB" id="A0A1M5L039"/>
<name>A0A1M5L039_9RHOB</name>
<dbReference type="STRING" id="1508389.SAMN05444003_0020"/>
<dbReference type="Gene3D" id="3.90.190.10">
    <property type="entry name" value="Protein tyrosine phosphatase superfamily"/>
    <property type="match status" value="1"/>
</dbReference>
<dbReference type="SUPFAM" id="SSF52799">
    <property type="entry name" value="(Phosphotyrosine protein) phosphatases II"/>
    <property type="match status" value="1"/>
</dbReference>
<evidence type="ECO:0000313" key="2">
    <source>
        <dbReference type="Proteomes" id="UP000184074"/>
    </source>
</evidence>
<proteinExistence type="predicted"/>
<reference evidence="1 2" key="1">
    <citation type="submission" date="2016-11" db="EMBL/GenBank/DDBJ databases">
        <authorList>
            <person name="Jaros S."/>
            <person name="Januszkiewicz K."/>
            <person name="Wedrychowicz H."/>
        </authorList>
    </citation>
    <scope>NUCLEOTIDE SEQUENCE [LARGE SCALE GENOMIC DNA]</scope>
    <source>
        <strain evidence="1 2">DSM 28715</strain>
    </source>
</reference>
<accession>A0A1M5L039</accession>
<dbReference type="OrthoDB" id="9814896at2"/>
<dbReference type="Pfam" id="PF22785">
    <property type="entry name" value="Tc-R-P"/>
    <property type="match status" value="1"/>
</dbReference>
<protein>
    <submittedName>
        <fullName evidence="1">Protein tyrosine/serine phosphatase</fullName>
    </submittedName>
</protein>
<organism evidence="1 2">
    <name type="scientific">Cognatiyoonia sediminum</name>
    <dbReference type="NCBI Taxonomy" id="1508389"/>
    <lineage>
        <taxon>Bacteria</taxon>
        <taxon>Pseudomonadati</taxon>
        <taxon>Pseudomonadota</taxon>
        <taxon>Alphaproteobacteria</taxon>
        <taxon>Rhodobacterales</taxon>
        <taxon>Paracoccaceae</taxon>
        <taxon>Cognatiyoonia</taxon>
    </lineage>
</organism>
<sequence>MPVDLHRKADQPRQRLLDKDTATVSELASALTDQDRKSAERYVYWSDHGMLRTFWTNFGEVAPGVYRSNQPDHDRLVKYKEMGIKAVLNLRGSPKKPHHILEVRSCEMLGLELKSVALHARAAPQVRHLNTLFEAFDSIQRPFVMHCKSGADRAGLAAVLYRLDQGEDIAQARQELSIKYLHLRHTKTGIQDHFIDTYQGRLKDGPISIRDWIAHEYDAKALTESFAKVKRLPI</sequence>
<dbReference type="EMBL" id="FQXB01000001">
    <property type="protein sequence ID" value="SHG58325.1"/>
    <property type="molecule type" value="Genomic_DNA"/>
</dbReference>
<evidence type="ECO:0000313" key="1">
    <source>
        <dbReference type="EMBL" id="SHG58325.1"/>
    </source>
</evidence>
<dbReference type="Proteomes" id="UP000184074">
    <property type="component" value="Unassembled WGS sequence"/>
</dbReference>
<gene>
    <name evidence="1" type="ORF">SAMN05444003_0020</name>
</gene>
<keyword evidence="2" id="KW-1185">Reference proteome</keyword>
<dbReference type="InterPro" id="IPR029021">
    <property type="entry name" value="Prot-tyrosine_phosphatase-like"/>
</dbReference>